<dbReference type="AlphaFoldDB" id="A0A401G603"/>
<sequence length="354" mass="38047">MLARPSLTASCQCSLARSSPGLKPVAARSNSSLASESSADGQTNSIPHRKRSIPIAGSFGNILIPEALKLGSLKNNASSRLGTRLNSARPDISWLGVDEFGGSLARRLAQAKAESRAKQPEGQASPASSAIAVNARGGSHKLNSYGTRVTADTRRQWEGATKDKVEEVHTKPSRSEARPPGARQRQADQRVHAEAVEEAKEVRGKVRKAGRDKPSHTKAPAGSMEIQTTDLDKLFGAPSAAQRSTAPRVAALELQTESPPAQRSLPTPRAKVRPTMSPSMALRVQRTLENSGGDYSRYLPQIQGLNEPEQRTPLGIAQLVMARKTEAGPRMRRNALGIVQKLIVNEPEYLLLTT</sequence>
<reference evidence="2 3" key="1">
    <citation type="journal article" date="2018" name="Sci. Rep.">
        <title>Genome sequence of the cauliflower mushroom Sparassis crispa (Hanabiratake) and its association with beneficial usage.</title>
        <authorList>
            <person name="Kiyama R."/>
            <person name="Furutani Y."/>
            <person name="Kawaguchi K."/>
            <person name="Nakanishi T."/>
        </authorList>
    </citation>
    <scope>NUCLEOTIDE SEQUENCE [LARGE SCALE GENOMIC DNA]</scope>
</reference>
<dbReference type="OrthoDB" id="2685280at2759"/>
<protein>
    <submittedName>
        <fullName evidence="2">Uncharacterized protein</fullName>
    </submittedName>
</protein>
<dbReference type="GeneID" id="38774484"/>
<dbReference type="InParanoid" id="A0A401G603"/>
<evidence type="ECO:0000256" key="1">
    <source>
        <dbReference type="SAM" id="MobiDB-lite"/>
    </source>
</evidence>
<dbReference type="RefSeq" id="XP_027608480.1">
    <property type="nucleotide sequence ID" value="XM_027752679.1"/>
</dbReference>
<feature type="compositionally biased region" description="Basic and acidic residues" evidence="1">
    <location>
        <begin position="151"/>
        <end position="177"/>
    </location>
</feature>
<feature type="region of interest" description="Disordered" evidence="1">
    <location>
        <begin position="16"/>
        <end position="51"/>
    </location>
</feature>
<dbReference type="Proteomes" id="UP000287166">
    <property type="component" value="Unassembled WGS sequence"/>
</dbReference>
<organism evidence="2 3">
    <name type="scientific">Sparassis crispa</name>
    <dbReference type="NCBI Taxonomy" id="139825"/>
    <lineage>
        <taxon>Eukaryota</taxon>
        <taxon>Fungi</taxon>
        <taxon>Dikarya</taxon>
        <taxon>Basidiomycota</taxon>
        <taxon>Agaricomycotina</taxon>
        <taxon>Agaricomycetes</taxon>
        <taxon>Polyporales</taxon>
        <taxon>Sparassidaceae</taxon>
        <taxon>Sparassis</taxon>
    </lineage>
</organism>
<proteinExistence type="predicted"/>
<evidence type="ECO:0000313" key="3">
    <source>
        <dbReference type="Proteomes" id="UP000287166"/>
    </source>
</evidence>
<feature type="region of interest" description="Disordered" evidence="1">
    <location>
        <begin position="254"/>
        <end position="276"/>
    </location>
</feature>
<gene>
    <name evidence="2" type="ORF">SCP_0104450</name>
</gene>
<evidence type="ECO:0000313" key="2">
    <source>
        <dbReference type="EMBL" id="GBE77567.1"/>
    </source>
</evidence>
<dbReference type="EMBL" id="BFAD01000001">
    <property type="protein sequence ID" value="GBE77567.1"/>
    <property type="molecule type" value="Genomic_DNA"/>
</dbReference>
<keyword evidence="3" id="KW-1185">Reference proteome</keyword>
<feature type="compositionally biased region" description="Basic and acidic residues" evidence="1">
    <location>
        <begin position="185"/>
        <end position="215"/>
    </location>
</feature>
<name>A0A401G603_9APHY</name>
<accession>A0A401G603</accession>
<feature type="compositionally biased region" description="Polar residues" evidence="1">
    <location>
        <begin position="255"/>
        <end position="265"/>
    </location>
</feature>
<comment type="caution">
    <text evidence="2">The sequence shown here is derived from an EMBL/GenBank/DDBJ whole genome shotgun (WGS) entry which is preliminary data.</text>
</comment>
<feature type="compositionally biased region" description="Low complexity" evidence="1">
    <location>
        <begin position="26"/>
        <end position="39"/>
    </location>
</feature>
<feature type="region of interest" description="Disordered" evidence="1">
    <location>
        <begin position="138"/>
        <end position="221"/>
    </location>
</feature>